<protein>
    <submittedName>
        <fullName evidence="1">Putative secreted protein</fullName>
    </submittedName>
</protein>
<accession>A0A2M4DCW0</accession>
<proteinExistence type="predicted"/>
<organism evidence="1">
    <name type="scientific">Anopheles darlingi</name>
    <name type="common">Mosquito</name>
    <dbReference type="NCBI Taxonomy" id="43151"/>
    <lineage>
        <taxon>Eukaryota</taxon>
        <taxon>Metazoa</taxon>
        <taxon>Ecdysozoa</taxon>
        <taxon>Arthropoda</taxon>
        <taxon>Hexapoda</taxon>
        <taxon>Insecta</taxon>
        <taxon>Pterygota</taxon>
        <taxon>Neoptera</taxon>
        <taxon>Endopterygota</taxon>
        <taxon>Diptera</taxon>
        <taxon>Nematocera</taxon>
        <taxon>Culicoidea</taxon>
        <taxon>Culicidae</taxon>
        <taxon>Anophelinae</taxon>
        <taxon>Anopheles</taxon>
    </lineage>
</organism>
<reference evidence="1" key="1">
    <citation type="submission" date="2018-01" db="EMBL/GenBank/DDBJ databases">
        <title>An insight into the sialome of Amazonian anophelines.</title>
        <authorList>
            <person name="Ribeiro J.M."/>
            <person name="Scarpassa V."/>
            <person name="Calvo E."/>
        </authorList>
    </citation>
    <scope>NUCLEOTIDE SEQUENCE</scope>
</reference>
<evidence type="ECO:0000313" key="1">
    <source>
        <dbReference type="EMBL" id="MBW75407.1"/>
    </source>
</evidence>
<sequence length="83" mass="9168">MALNKHVLLSLPRHVFCAILLRPYCHGLVNPRHPSCSAIKSTAVDQQHPVISSCLALLSNITRRHSPPATWAYLTGMISRGEL</sequence>
<dbReference type="AlphaFoldDB" id="A0A2M4DCW0"/>
<dbReference type="EMBL" id="GGFL01011229">
    <property type="protein sequence ID" value="MBW75407.1"/>
    <property type="molecule type" value="Transcribed_RNA"/>
</dbReference>
<name>A0A2M4DCW0_ANODA</name>